<dbReference type="AlphaFoldDB" id="A0A173UAV1"/>
<dbReference type="OrthoDB" id="9787103at2"/>
<evidence type="ECO:0000259" key="5">
    <source>
        <dbReference type="PROSITE" id="PS51755"/>
    </source>
</evidence>
<dbReference type="GO" id="GO:0000156">
    <property type="term" value="F:phosphorelay response regulator activity"/>
    <property type="evidence" value="ECO:0007669"/>
    <property type="project" value="TreeGrafter"/>
</dbReference>
<dbReference type="SUPFAM" id="SSF46894">
    <property type="entry name" value="C-terminal effector domain of the bipartite response regulators"/>
    <property type="match status" value="1"/>
</dbReference>
<dbReference type="PROSITE" id="PS51755">
    <property type="entry name" value="OMPR_PHOB"/>
    <property type="match status" value="1"/>
</dbReference>
<gene>
    <name evidence="6" type="primary">srrA_4</name>
    <name evidence="6" type="ORF">ERS852578_02280</name>
</gene>
<sequence length="148" mass="17501">MEDDTFGKIVILTFEDTEEQIMNRILSYLDDEVKIIQYGSVYNRKLSFDGLHIDKHKRTVIREDNEIELTYTEFEILLLLAQNIGKVFSKEQIYNRVWKEPYFGGHNIVMSHIHNLREKIEDNPSKPIYIQTVWGVGYRFNKNLSSGL</sequence>
<dbReference type="PANTHER" id="PTHR48111:SF40">
    <property type="entry name" value="PHOSPHATE REGULON TRANSCRIPTIONAL REGULATORY PROTEIN PHOB"/>
    <property type="match status" value="1"/>
</dbReference>
<dbReference type="GO" id="GO:0005829">
    <property type="term" value="C:cytosol"/>
    <property type="evidence" value="ECO:0007669"/>
    <property type="project" value="TreeGrafter"/>
</dbReference>
<dbReference type="RefSeq" id="WP_156334006.1">
    <property type="nucleotide sequence ID" value="NZ_CYYC01000031.1"/>
</dbReference>
<evidence type="ECO:0000256" key="3">
    <source>
        <dbReference type="ARBA" id="ARBA00023125"/>
    </source>
</evidence>
<dbReference type="GO" id="GO:0032993">
    <property type="term" value="C:protein-DNA complex"/>
    <property type="evidence" value="ECO:0007669"/>
    <property type="project" value="TreeGrafter"/>
</dbReference>
<dbReference type="InterPro" id="IPR016032">
    <property type="entry name" value="Sig_transdc_resp-reg_C-effctor"/>
</dbReference>
<evidence type="ECO:0000313" key="7">
    <source>
        <dbReference type="Proteomes" id="UP000095390"/>
    </source>
</evidence>
<accession>A0A173UAV1</accession>
<evidence type="ECO:0000313" key="6">
    <source>
        <dbReference type="EMBL" id="CUN11580.1"/>
    </source>
</evidence>
<proteinExistence type="predicted"/>
<dbReference type="SMART" id="SM00862">
    <property type="entry name" value="Trans_reg_C"/>
    <property type="match status" value="1"/>
</dbReference>
<dbReference type="Pfam" id="PF00486">
    <property type="entry name" value="Trans_reg_C"/>
    <property type="match status" value="1"/>
</dbReference>
<dbReference type="GO" id="GO:0006355">
    <property type="term" value="P:regulation of DNA-templated transcription"/>
    <property type="evidence" value="ECO:0007669"/>
    <property type="project" value="InterPro"/>
</dbReference>
<dbReference type="PANTHER" id="PTHR48111">
    <property type="entry name" value="REGULATOR OF RPOS"/>
    <property type="match status" value="1"/>
</dbReference>
<dbReference type="CDD" id="cd00383">
    <property type="entry name" value="trans_reg_C"/>
    <property type="match status" value="1"/>
</dbReference>
<dbReference type="Proteomes" id="UP000095390">
    <property type="component" value="Unassembled WGS sequence"/>
</dbReference>
<evidence type="ECO:0000256" key="2">
    <source>
        <dbReference type="ARBA" id="ARBA00023012"/>
    </source>
</evidence>
<dbReference type="InterPro" id="IPR039420">
    <property type="entry name" value="WalR-like"/>
</dbReference>
<feature type="DNA-binding region" description="OmpR/PhoB-type" evidence="4">
    <location>
        <begin position="43"/>
        <end position="142"/>
    </location>
</feature>
<keyword evidence="2" id="KW-0902">Two-component regulatory system</keyword>
<keyword evidence="3 4" id="KW-0238">DNA-binding</keyword>
<feature type="domain" description="OmpR/PhoB-type" evidence="5">
    <location>
        <begin position="43"/>
        <end position="142"/>
    </location>
</feature>
<evidence type="ECO:0000256" key="4">
    <source>
        <dbReference type="PROSITE-ProRule" id="PRU01091"/>
    </source>
</evidence>
<evidence type="ECO:0000256" key="1">
    <source>
        <dbReference type="ARBA" id="ARBA00022553"/>
    </source>
</evidence>
<dbReference type="InterPro" id="IPR001867">
    <property type="entry name" value="OmpR/PhoB-type_DNA-bd"/>
</dbReference>
<name>A0A173UAV1_9FIRM</name>
<dbReference type="Gene3D" id="1.10.10.10">
    <property type="entry name" value="Winged helix-like DNA-binding domain superfamily/Winged helix DNA-binding domain"/>
    <property type="match status" value="1"/>
</dbReference>
<dbReference type="GO" id="GO:0000976">
    <property type="term" value="F:transcription cis-regulatory region binding"/>
    <property type="evidence" value="ECO:0007669"/>
    <property type="project" value="TreeGrafter"/>
</dbReference>
<organism evidence="6 7">
    <name type="scientific">Anaerobutyricum hallii</name>
    <dbReference type="NCBI Taxonomy" id="39488"/>
    <lineage>
        <taxon>Bacteria</taxon>
        <taxon>Bacillati</taxon>
        <taxon>Bacillota</taxon>
        <taxon>Clostridia</taxon>
        <taxon>Lachnospirales</taxon>
        <taxon>Lachnospiraceae</taxon>
        <taxon>Anaerobutyricum</taxon>
    </lineage>
</organism>
<reference evidence="6 7" key="1">
    <citation type="submission" date="2015-09" db="EMBL/GenBank/DDBJ databases">
        <authorList>
            <consortium name="Pathogen Informatics"/>
        </authorList>
    </citation>
    <scope>NUCLEOTIDE SEQUENCE [LARGE SCALE GENOMIC DNA]</scope>
    <source>
        <strain evidence="6 7">2789STDY5834966</strain>
    </source>
</reference>
<dbReference type="EMBL" id="CYYC01000031">
    <property type="protein sequence ID" value="CUN11580.1"/>
    <property type="molecule type" value="Genomic_DNA"/>
</dbReference>
<keyword evidence="1" id="KW-0597">Phosphoprotein</keyword>
<protein>
    <submittedName>
        <fullName evidence="6">Staphylococcal respiratory response protein A</fullName>
    </submittedName>
</protein>
<dbReference type="InterPro" id="IPR036388">
    <property type="entry name" value="WH-like_DNA-bd_sf"/>
</dbReference>
<dbReference type="FunFam" id="1.10.10.10:FF:000018">
    <property type="entry name" value="DNA-binding response regulator ResD"/>
    <property type="match status" value="1"/>
</dbReference>